<evidence type="ECO:0000256" key="1">
    <source>
        <dbReference type="SAM" id="MobiDB-lite"/>
    </source>
</evidence>
<sequence>SNSNMLNGNISSQPTTTTTISSSSRLGIDLSTMRKEVFHQNETYGCQESQVKFCRIVMPDGSTTVVCAKSGQT</sequence>
<dbReference type="EMBL" id="HACG01010810">
    <property type="protein sequence ID" value="CEK57675.1"/>
    <property type="molecule type" value="Transcribed_RNA"/>
</dbReference>
<feature type="compositionally biased region" description="Low complexity" evidence="1">
    <location>
        <begin position="11"/>
        <end position="24"/>
    </location>
</feature>
<name>A0A0B6YQ98_9EUPU</name>
<feature type="region of interest" description="Disordered" evidence="1">
    <location>
        <begin position="1"/>
        <end position="25"/>
    </location>
</feature>
<feature type="non-terminal residue" evidence="2">
    <location>
        <position position="73"/>
    </location>
</feature>
<accession>A0A0B6YQ98</accession>
<organism evidence="2">
    <name type="scientific">Arion vulgaris</name>
    <dbReference type="NCBI Taxonomy" id="1028688"/>
    <lineage>
        <taxon>Eukaryota</taxon>
        <taxon>Metazoa</taxon>
        <taxon>Spiralia</taxon>
        <taxon>Lophotrochozoa</taxon>
        <taxon>Mollusca</taxon>
        <taxon>Gastropoda</taxon>
        <taxon>Heterobranchia</taxon>
        <taxon>Euthyneura</taxon>
        <taxon>Panpulmonata</taxon>
        <taxon>Eupulmonata</taxon>
        <taxon>Stylommatophora</taxon>
        <taxon>Helicina</taxon>
        <taxon>Arionoidea</taxon>
        <taxon>Arionidae</taxon>
        <taxon>Arion</taxon>
    </lineage>
</organism>
<protein>
    <submittedName>
        <fullName evidence="2">Uncharacterized protein</fullName>
    </submittedName>
</protein>
<feature type="non-terminal residue" evidence="2">
    <location>
        <position position="1"/>
    </location>
</feature>
<dbReference type="AlphaFoldDB" id="A0A0B6YQ98"/>
<reference evidence="2" key="1">
    <citation type="submission" date="2014-12" db="EMBL/GenBank/DDBJ databases">
        <title>Insight into the proteome of Arion vulgaris.</title>
        <authorList>
            <person name="Aradska J."/>
            <person name="Bulat T."/>
            <person name="Smidak R."/>
            <person name="Sarate P."/>
            <person name="Gangsoo J."/>
            <person name="Sialana F."/>
            <person name="Bilban M."/>
            <person name="Lubec G."/>
        </authorList>
    </citation>
    <scope>NUCLEOTIDE SEQUENCE</scope>
    <source>
        <tissue evidence="2">Skin</tissue>
    </source>
</reference>
<evidence type="ECO:0000313" key="2">
    <source>
        <dbReference type="EMBL" id="CEK57675.1"/>
    </source>
</evidence>
<proteinExistence type="predicted"/>
<gene>
    <name evidence="2" type="primary">ORF30788</name>
</gene>
<feature type="compositionally biased region" description="Polar residues" evidence="1">
    <location>
        <begin position="1"/>
        <end position="10"/>
    </location>
</feature>